<dbReference type="EMBL" id="JBHSOZ010000002">
    <property type="protein sequence ID" value="MFC5711634.1"/>
    <property type="molecule type" value="Genomic_DNA"/>
</dbReference>
<feature type="transmembrane region" description="Helical" evidence="1">
    <location>
        <begin position="36"/>
        <end position="58"/>
    </location>
</feature>
<dbReference type="InterPro" id="IPR038728">
    <property type="entry name" value="YkvI-like"/>
</dbReference>
<feature type="transmembrane region" description="Helical" evidence="1">
    <location>
        <begin position="253"/>
        <end position="275"/>
    </location>
</feature>
<dbReference type="Proteomes" id="UP001596142">
    <property type="component" value="Unassembled WGS sequence"/>
</dbReference>
<name>A0ABW0YNF1_9BACI</name>
<evidence type="ECO:0000313" key="2">
    <source>
        <dbReference type="EMBL" id="MFC5711634.1"/>
    </source>
</evidence>
<dbReference type="PANTHER" id="PTHR37814">
    <property type="entry name" value="CONSERVED MEMBRANE PROTEIN"/>
    <property type="match status" value="1"/>
</dbReference>
<reference evidence="3" key="1">
    <citation type="journal article" date="2019" name="Int. J. Syst. Evol. Microbiol.">
        <title>The Global Catalogue of Microorganisms (GCM) 10K type strain sequencing project: providing services to taxonomists for standard genome sequencing and annotation.</title>
        <authorList>
            <consortium name="The Broad Institute Genomics Platform"/>
            <consortium name="The Broad Institute Genome Sequencing Center for Infectious Disease"/>
            <person name="Wu L."/>
            <person name="Ma J."/>
        </authorList>
    </citation>
    <scope>NUCLEOTIDE SEQUENCE [LARGE SCALE GENOMIC DNA]</scope>
    <source>
        <strain evidence="3">CECT 7184</strain>
    </source>
</reference>
<accession>A0ABW0YNF1</accession>
<comment type="caution">
    <text evidence="2">The sequence shown here is derived from an EMBL/GenBank/DDBJ whole genome shotgun (WGS) entry which is preliminary data.</text>
</comment>
<keyword evidence="1" id="KW-0812">Transmembrane</keyword>
<protein>
    <recommendedName>
        <fullName evidence="4">Membrane protein YkvI</fullName>
    </recommendedName>
</protein>
<organism evidence="2 3">
    <name type="scientific">Thalassorhabdus alkalitolerans</name>
    <dbReference type="NCBI Taxonomy" id="2282697"/>
    <lineage>
        <taxon>Bacteria</taxon>
        <taxon>Bacillati</taxon>
        <taxon>Bacillota</taxon>
        <taxon>Bacilli</taxon>
        <taxon>Bacillales</taxon>
        <taxon>Bacillaceae</taxon>
        <taxon>Thalassorhabdus</taxon>
    </lineage>
</organism>
<keyword evidence="1" id="KW-0472">Membrane</keyword>
<evidence type="ECO:0008006" key="4">
    <source>
        <dbReference type="Google" id="ProtNLM"/>
    </source>
</evidence>
<keyword evidence="3" id="KW-1185">Reference proteome</keyword>
<evidence type="ECO:0000256" key="1">
    <source>
        <dbReference type="SAM" id="Phobius"/>
    </source>
</evidence>
<feature type="transmembrane region" description="Helical" evidence="1">
    <location>
        <begin position="287"/>
        <end position="305"/>
    </location>
</feature>
<proteinExistence type="predicted"/>
<feature type="transmembrane region" description="Helical" evidence="1">
    <location>
        <begin position="311"/>
        <end position="333"/>
    </location>
</feature>
<feature type="transmembrane region" description="Helical" evidence="1">
    <location>
        <begin position="176"/>
        <end position="198"/>
    </location>
</feature>
<keyword evidence="1" id="KW-1133">Transmembrane helix</keyword>
<sequence length="339" mass="37290">MVSGGLKWMCLIIGTMIGAGYASGRELWEFFGHESGLAILLFTVMFSASCLIILHISYQSGSSDYVGVLHKLMGRKVTVLYDGLIIMYLFTTSGVMVAGGGATMQTFQIPYWVGVLIISSFLVLLFVWDVNGLTSVNSLIIPILITSLLFTLVVFQWESGNALFFEEPGQRNWPAAFTFTALNILPLVAVLSAVGNKIKHEGEIWIASIGSGLILGGLSFLYNQSLIVVASDIMLYEIPLFAILNAYPYGMLLFMAFLLWMAIFTTAASGIFGLVSRVKSWLPWPAWVLSIMFLLLMIPMTSIGFSNLVAFLYPLYGLLNLYLLGAVLLYPFLQGKNTL</sequence>
<evidence type="ECO:0000313" key="3">
    <source>
        <dbReference type="Proteomes" id="UP001596142"/>
    </source>
</evidence>
<gene>
    <name evidence="2" type="ORF">ACFPU1_02445</name>
</gene>
<dbReference type="RefSeq" id="WP_385938126.1">
    <property type="nucleotide sequence ID" value="NZ_JBHSOZ010000002.1"/>
</dbReference>
<feature type="transmembrane region" description="Helical" evidence="1">
    <location>
        <begin position="134"/>
        <end position="155"/>
    </location>
</feature>
<feature type="transmembrane region" description="Helical" evidence="1">
    <location>
        <begin position="6"/>
        <end position="24"/>
    </location>
</feature>
<feature type="transmembrane region" description="Helical" evidence="1">
    <location>
        <begin position="78"/>
        <end position="97"/>
    </location>
</feature>
<dbReference type="PANTHER" id="PTHR37814:SF1">
    <property type="entry name" value="MEMBRANE PROTEIN"/>
    <property type="match status" value="1"/>
</dbReference>
<feature type="transmembrane region" description="Helical" evidence="1">
    <location>
        <begin position="109"/>
        <end position="128"/>
    </location>
</feature>
<feature type="transmembrane region" description="Helical" evidence="1">
    <location>
        <begin position="204"/>
        <end position="222"/>
    </location>
</feature>